<keyword evidence="8" id="KW-1185">Reference proteome</keyword>
<evidence type="ECO:0000256" key="6">
    <source>
        <dbReference type="SAM" id="Phobius"/>
    </source>
</evidence>
<feature type="transmembrane region" description="Helical" evidence="6">
    <location>
        <begin position="65"/>
        <end position="86"/>
    </location>
</feature>
<dbReference type="PANTHER" id="PTHR21716:SF68">
    <property type="entry name" value="TRANSPORT PROTEIN YTVI-RELATED"/>
    <property type="match status" value="1"/>
</dbReference>
<feature type="transmembrane region" description="Helical" evidence="6">
    <location>
        <begin position="35"/>
        <end position="53"/>
    </location>
</feature>
<comment type="similarity">
    <text evidence="2">Belongs to the autoinducer-2 exporter (AI-2E) (TC 2.A.86) family.</text>
</comment>
<keyword evidence="5 6" id="KW-0472">Membrane</keyword>
<comment type="subcellular location">
    <subcellularLocation>
        <location evidence="1">Membrane</location>
        <topology evidence="1">Multi-pass membrane protein</topology>
    </subcellularLocation>
</comment>
<organism evidence="7 8">
    <name type="scientific">Anaerotignum lactatifermentans</name>
    <dbReference type="NCBI Taxonomy" id="160404"/>
    <lineage>
        <taxon>Bacteria</taxon>
        <taxon>Bacillati</taxon>
        <taxon>Bacillota</taxon>
        <taxon>Clostridia</taxon>
        <taxon>Lachnospirales</taxon>
        <taxon>Anaerotignaceae</taxon>
        <taxon>Anaerotignum</taxon>
    </lineage>
</organism>
<feature type="transmembrane region" description="Helical" evidence="6">
    <location>
        <begin position="211"/>
        <end position="233"/>
    </location>
</feature>
<evidence type="ECO:0000256" key="3">
    <source>
        <dbReference type="ARBA" id="ARBA00022692"/>
    </source>
</evidence>
<evidence type="ECO:0000256" key="4">
    <source>
        <dbReference type="ARBA" id="ARBA00022989"/>
    </source>
</evidence>
<comment type="caution">
    <text evidence="7">The sequence shown here is derived from an EMBL/GenBank/DDBJ whole genome shotgun (WGS) entry which is preliminary data.</text>
</comment>
<evidence type="ECO:0000256" key="5">
    <source>
        <dbReference type="ARBA" id="ARBA00023136"/>
    </source>
</evidence>
<sequence>MDDFFRKNKRRLFDLTILSGAILFCFLFFRYLFPILLPFFVGWLLSLLFCPLADHLQQKGVPRWISAWLCLFLLFGAIALFGLLIGNRIEAQAKSLVTVLPHYIESIQAATDRIWDHLDELRQTLPGSIQPYLEKVQSSLTSAALSLVQSGSSSLTGVPNFLLGLIVALFSAYFFTKDRDHIYALANTHIAPLLGGSLNRTRKELKYSLWGYVKTQLILMIYTFGICIIGLMLLRSPYALLLSVIIAIIDALPFFGSGFILWPGALIHLILGDTRLCIGYLVIYAAVQVMRQIMQPKILGTQIGLHPLLTLFSMYFGFKCIGFWGLILGPIIAVLLRAYFQTRKKEQQADEKTTP</sequence>
<accession>A0ABS2GDD2</accession>
<keyword evidence="3 6" id="KW-0812">Transmembrane</keyword>
<feature type="transmembrane region" description="Helical" evidence="6">
    <location>
        <begin position="240"/>
        <end position="260"/>
    </location>
</feature>
<gene>
    <name evidence="7" type="primary">ytvI</name>
    <name evidence="7" type="ORF">H9X83_10860</name>
</gene>
<feature type="transmembrane region" description="Helical" evidence="6">
    <location>
        <begin position="266"/>
        <end position="286"/>
    </location>
</feature>
<reference evidence="7 8" key="1">
    <citation type="journal article" date="2021" name="Sci. Rep.">
        <title>The distribution of antibiotic resistance genes in chicken gut microbiota commensals.</title>
        <authorList>
            <person name="Juricova H."/>
            <person name="Matiasovicova J."/>
            <person name="Kubasova T."/>
            <person name="Cejkova D."/>
            <person name="Rychlik I."/>
        </authorList>
    </citation>
    <scope>NUCLEOTIDE SEQUENCE [LARGE SCALE GENOMIC DNA]</scope>
    <source>
        <strain evidence="7 8">An431b</strain>
    </source>
</reference>
<feature type="transmembrane region" description="Helical" evidence="6">
    <location>
        <begin position="157"/>
        <end position="175"/>
    </location>
</feature>
<dbReference type="Pfam" id="PF01594">
    <property type="entry name" value="AI-2E_transport"/>
    <property type="match status" value="1"/>
</dbReference>
<keyword evidence="4 6" id="KW-1133">Transmembrane helix</keyword>
<evidence type="ECO:0000313" key="7">
    <source>
        <dbReference type="EMBL" id="MBM6878653.1"/>
    </source>
</evidence>
<dbReference type="EMBL" id="JACSNV010000018">
    <property type="protein sequence ID" value="MBM6878653.1"/>
    <property type="molecule type" value="Genomic_DNA"/>
</dbReference>
<evidence type="ECO:0000313" key="8">
    <source>
        <dbReference type="Proteomes" id="UP000729290"/>
    </source>
</evidence>
<dbReference type="NCBIfam" id="TIGR02872">
    <property type="entry name" value="spore_ytvI"/>
    <property type="match status" value="1"/>
</dbReference>
<evidence type="ECO:0000256" key="2">
    <source>
        <dbReference type="ARBA" id="ARBA00009773"/>
    </source>
</evidence>
<dbReference type="InterPro" id="IPR014227">
    <property type="entry name" value="YtvI-like"/>
</dbReference>
<evidence type="ECO:0000256" key="1">
    <source>
        <dbReference type="ARBA" id="ARBA00004141"/>
    </source>
</evidence>
<dbReference type="RefSeq" id="WP_205134314.1">
    <property type="nucleotide sequence ID" value="NZ_JACSNT010000016.1"/>
</dbReference>
<protein>
    <submittedName>
        <fullName evidence="7">Sporulation integral membrane protein YtvI</fullName>
    </submittedName>
</protein>
<proteinExistence type="inferred from homology"/>
<feature type="transmembrane region" description="Helical" evidence="6">
    <location>
        <begin position="321"/>
        <end position="340"/>
    </location>
</feature>
<feature type="transmembrane region" description="Helical" evidence="6">
    <location>
        <begin position="298"/>
        <end position="315"/>
    </location>
</feature>
<dbReference type="InterPro" id="IPR002549">
    <property type="entry name" value="AI-2E-like"/>
</dbReference>
<dbReference type="PANTHER" id="PTHR21716">
    <property type="entry name" value="TRANSMEMBRANE PROTEIN"/>
    <property type="match status" value="1"/>
</dbReference>
<dbReference type="Proteomes" id="UP000729290">
    <property type="component" value="Unassembled WGS sequence"/>
</dbReference>
<name>A0ABS2GDD2_9FIRM</name>